<reference evidence="2 3" key="1">
    <citation type="submission" date="2019-03" db="EMBL/GenBank/DDBJ databases">
        <title>Long-read sequencing reveals hyperdense prophage content in a complex bacterial symbiont genome.</title>
        <authorList>
            <person name="Frost C.L."/>
            <person name="Siozios S."/>
            <person name="Nadal-Jimenez P."/>
            <person name="Brockhurst M.A."/>
            <person name="King K.C."/>
            <person name="Darby A.C."/>
            <person name="Hurst G.D.D."/>
        </authorList>
    </citation>
    <scope>NUCLEOTIDE SEQUENCE [LARGE SCALE GENOMIC DNA]</scope>
    <source>
        <strain evidence="2 3">FIN</strain>
        <plasmid evidence="3">parsfin12</plasmid>
    </source>
</reference>
<organism evidence="2 3">
    <name type="scientific">Arsenophonus nasoniae</name>
    <name type="common">son-killer infecting Nasonia vitripennis</name>
    <dbReference type="NCBI Taxonomy" id="638"/>
    <lineage>
        <taxon>Bacteria</taxon>
        <taxon>Pseudomonadati</taxon>
        <taxon>Pseudomonadota</taxon>
        <taxon>Gammaproteobacteria</taxon>
        <taxon>Enterobacterales</taxon>
        <taxon>Morganellaceae</taxon>
        <taxon>Arsenophonus</taxon>
    </lineage>
</organism>
<dbReference type="EMBL" id="CP038624">
    <property type="protein sequence ID" value="QBY46904.1"/>
    <property type="molecule type" value="Genomic_DNA"/>
</dbReference>
<name>A0A4P7L9F6_9GAMM</name>
<dbReference type="KEGG" id="ans:ArsFIN_55150"/>
<sequence>MLEAAALSLLISQCAPDVSPETVKTIIQVESGGNPYVVANVTDKTSHRFNSEKEAINFIDKLQHQGKKYSAGLMQIYVENFKYYPLTNKTVFNPCQNIKAGAAILKKCFLQAKKGNIDNQTAIRKAMSCYYSGNFTRGFKNEKDGKSYVQRIEEKILPSSYIVPAIKKKEENEEEKLTEKKSKSAVLTKNENVIQWDVFGDY</sequence>
<keyword evidence="2" id="KW-0614">Plasmid</keyword>
<dbReference type="GeneID" id="39751693"/>
<dbReference type="InterPro" id="IPR008258">
    <property type="entry name" value="Transglycosylase_SLT_dom_1"/>
</dbReference>
<gene>
    <name evidence="2" type="primary">virB1_3</name>
    <name evidence="2" type="ORF">ArsFIN_55150</name>
</gene>
<geneLocation type="plasmid" evidence="3">
    <name>parsfin12</name>
</geneLocation>
<evidence type="ECO:0000313" key="2">
    <source>
        <dbReference type="EMBL" id="QBY46904.1"/>
    </source>
</evidence>
<evidence type="ECO:0000259" key="1">
    <source>
        <dbReference type="Pfam" id="PF01464"/>
    </source>
</evidence>
<dbReference type="CDD" id="cd16892">
    <property type="entry name" value="LT_VirB1-like"/>
    <property type="match status" value="1"/>
</dbReference>
<dbReference type="Pfam" id="PF01464">
    <property type="entry name" value="SLT"/>
    <property type="match status" value="1"/>
</dbReference>
<dbReference type="InterPro" id="IPR023346">
    <property type="entry name" value="Lysozyme-like_dom_sf"/>
</dbReference>
<proteinExistence type="predicted"/>
<feature type="domain" description="Transglycosylase SLT" evidence="1">
    <location>
        <begin position="14"/>
        <end position="145"/>
    </location>
</feature>
<accession>A0A4P7L9F6</accession>
<protein>
    <submittedName>
        <fullName evidence="2">Type IV secretion system protein virB1</fullName>
    </submittedName>
</protein>
<evidence type="ECO:0000313" key="3">
    <source>
        <dbReference type="Proteomes" id="UP000295134"/>
    </source>
</evidence>
<dbReference type="Proteomes" id="UP000295134">
    <property type="component" value="Plasmid pArsFIN12"/>
</dbReference>
<dbReference type="RefSeq" id="WP_135679220.1">
    <property type="nucleotide sequence ID" value="NZ_CP038624.1"/>
</dbReference>
<dbReference type="AlphaFoldDB" id="A0A4P7L9F6"/>
<dbReference type="SUPFAM" id="SSF53955">
    <property type="entry name" value="Lysozyme-like"/>
    <property type="match status" value="1"/>
</dbReference>
<dbReference type="Gene3D" id="1.10.530.10">
    <property type="match status" value="1"/>
</dbReference>